<dbReference type="PANTHER" id="PTHR14464:SF4">
    <property type="entry name" value="EXONUCLEASE V"/>
    <property type="match status" value="1"/>
</dbReference>
<dbReference type="GO" id="GO:0045145">
    <property type="term" value="F:single-stranded DNA 5'-3' DNA exonuclease activity"/>
    <property type="evidence" value="ECO:0007669"/>
    <property type="project" value="InterPro"/>
</dbReference>
<protein>
    <submittedName>
        <fullName evidence="2">Uncharacterized protein</fullName>
    </submittedName>
</protein>
<evidence type="ECO:0000256" key="1">
    <source>
        <dbReference type="ARBA" id="ARBA00009797"/>
    </source>
</evidence>
<dbReference type="PANTHER" id="PTHR14464">
    <property type="entry name" value="EXONUCLEASE V"/>
    <property type="match status" value="1"/>
</dbReference>
<sequence length="181" mass="20913">MSLSKTLRYRLYKYLIGTIEGQWVKGIIDFVNFGNGKGVNEVGELKTRQSFSTPSEAQQSKDNFQISFYKVIFDFLVNQEVPFPVDYFFAHFSLKRTQLLPQNIIDELEGLGHVAVTIEDLVLIYKAMFRPMDKVSFNLIMKYKLQVPTPNKPIFIGIRYPIFDLEGTLRQYNSGHGDVEL</sequence>
<comment type="similarity">
    <text evidence="1">Belongs to the EXO5 family.</text>
</comment>
<dbReference type="GO" id="GO:0005634">
    <property type="term" value="C:nucleus"/>
    <property type="evidence" value="ECO:0007669"/>
    <property type="project" value="TreeGrafter"/>
</dbReference>
<evidence type="ECO:0000313" key="2">
    <source>
        <dbReference type="EMBL" id="VVA93646.1"/>
    </source>
</evidence>
<dbReference type="EMBL" id="CABITT030000002">
    <property type="protein sequence ID" value="VVA93646.1"/>
    <property type="molecule type" value="Genomic_DNA"/>
</dbReference>
<dbReference type="Proteomes" id="UP000489600">
    <property type="component" value="Unassembled WGS sequence"/>
</dbReference>
<gene>
    <name evidence="2" type="ORF">ANE_LOCUS4091</name>
</gene>
<name>A0A565AW58_9BRAS</name>
<reference evidence="2" key="1">
    <citation type="submission" date="2019-07" db="EMBL/GenBank/DDBJ databases">
        <authorList>
            <person name="Dittberner H."/>
        </authorList>
    </citation>
    <scope>NUCLEOTIDE SEQUENCE [LARGE SCALE GENOMIC DNA]</scope>
</reference>
<evidence type="ECO:0000313" key="3">
    <source>
        <dbReference type="Proteomes" id="UP000489600"/>
    </source>
</evidence>
<comment type="caution">
    <text evidence="2">The sequence shown here is derived from an EMBL/GenBank/DDBJ whole genome shotgun (WGS) entry which is preliminary data.</text>
</comment>
<dbReference type="InterPro" id="IPR019190">
    <property type="entry name" value="EXOV"/>
</dbReference>
<dbReference type="GO" id="GO:0036297">
    <property type="term" value="P:interstrand cross-link repair"/>
    <property type="evidence" value="ECO:0007669"/>
    <property type="project" value="TreeGrafter"/>
</dbReference>
<keyword evidence="3" id="KW-1185">Reference proteome</keyword>
<accession>A0A565AW58</accession>
<proteinExistence type="inferred from homology"/>
<dbReference type="OrthoDB" id="354769at2759"/>
<dbReference type="AlphaFoldDB" id="A0A565AW58"/>
<organism evidence="2 3">
    <name type="scientific">Arabis nemorensis</name>
    <dbReference type="NCBI Taxonomy" id="586526"/>
    <lineage>
        <taxon>Eukaryota</taxon>
        <taxon>Viridiplantae</taxon>
        <taxon>Streptophyta</taxon>
        <taxon>Embryophyta</taxon>
        <taxon>Tracheophyta</taxon>
        <taxon>Spermatophyta</taxon>
        <taxon>Magnoliopsida</taxon>
        <taxon>eudicotyledons</taxon>
        <taxon>Gunneridae</taxon>
        <taxon>Pentapetalae</taxon>
        <taxon>rosids</taxon>
        <taxon>malvids</taxon>
        <taxon>Brassicales</taxon>
        <taxon>Brassicaceae</taxon>
        <taxon>Arabideae</taxon>
        <taxon>Arabis</taxon>
    </lineage>
</organism>